<name>A0AA46S5X9_9GAMM</name>
<organism evidence="1 2">
    <name type="scientific">Acinetobacter ursingii</name>
    <dbReference type="NCBI Taxonomy" id="108980"/>
    <lineage>
        <taxon>Bacteria</taxon>
        <taxon>Pseudomonadati</taxon>
        <taxon>Pseudomonadota</taxon>
        <taxon>Gammaproteobacteria</taxon>
        <taxon>Moraxellales</taxon>
        <taxon>Moraxellaceae</taxon>
        <taxon>Acinetobacter</taxon>
    </lineage>
</organism>
<dbReference type="Proteomes" id="UP001164064">
    <property type="component" value="Chromosome"/>
</dbReference>
<sequence>MSKSYPVSKNATSKISVISGKILELGKPVPRPIRVYSRLNGALLKTTQSNENGEYKIYLPLDVAYSIISIDPNKQFNAVIQDNVVPK</sequence>
<protein>
    <recommendedName>
        <fullName evidence="3">Carboxypeptidase regulatory-like domain-containing protein</fullName>
    </recommendedName>
</protein>
<accession>A0AA46S5X9</accession>
<evidence type="ECO:0000313" key="1">
    <source>
        <dbReference type="EMBL" id="UYF73033.1"/>
    </source>
</evidence>
<evidence type="ECO:0008006" key="3">
    <source>
        <dbReference type="Google" id="ProtNLM"/>
    </source>
</evidence>
<proteinExistence type="predicted"/>
<dbReference type="EMBL" id="CP089051">
    <property type="protein sequence ID" value="UYF73033.1"/>
    <property type="molecule type" value="Genomic_DNA"/>
</dbReference>
<evidence type="ECO:0000313" key="2">
    <source>
        <dbReference type="Proteomes" id="UP001164064"/>
    </source>
</evidence>
<dbReference type="AlphaFoldDB" id="A0AA46S5X9"/>
<gene>
    <name evidence="1" type="ORF">LSO60_07215</name>
</gene>
<dbReference type="RefSeq" id="WP_263513232.1">
    <property type="nucleotide sequence ID" value="NZ_CP089051.1"/>
</dbReference>
<reference evidence="1" key="1">
    <citation type="journal article" date="2022" name="J Glob Antimicrob Resist">
        <title>Comparative analysis of IMP-4- and OXA-58-containing plasmids of three carbapenemase-producing Acinetobacter ursingii strains in the Netherlands.</title>
        <authorList>
            <person name="Hendrickx A.P.A."/>
            <person name="Schade R.P."/>
            <person name="Landman F."/>
            <person name="Bosch T."/>
            <person name="Schouls L.M."/>
            <person name="van Dijk K."/>
        </authorList>
    </citation>
    <scope>NUCLEOTIDE SEQUENCE</scope>
    <source>
        <strain evidence="1">RIVM_C010559</strain>
    </source>
</reference>